<organism evidence="1 2">
    <name type="scientific">Armillaria novae-zelandiae</name>
    <dbReference type="NCBI Taxonomy" id="153914"/>
    <lineage>
        <taxon>Eukaryota</taxon>
        <taxon>Fungi</taxon>
        <taxon>Dikarya</taxon>
        <taxon>Basidiomycota</taxon>
        <taxon>Agaricomycotina</taxon>
        <taxon>Agaricomycetes</taxon>
        <taxon>Agaricomycetidae</taxon>
        <taxon>Agaricales</taxon>
        <taxon>Marasmiineae</taxon>
        <taxon>Physalacriaceae</taxon>
        <taxon>Armillaria</taxon>
    </lineage>
</organism>
<evidence type="ECO:0000313" key="1">
    <source>
        <dbReference type="EMBL" id="KAK0481285.1"/>
    </source>
</evidence>
<name>A0AA39PBQ4_9AGAR</name>
<proteinExistence type="predicted"/>
<dbReference type="EMBL" id="JAUEPR010000008">
    <property type="protein sequence ID" value="KAK0481285.1"/>
    <property type="molecule type" value="Genomic_DNA"/>
</dbReference>
<dbReference type="Proteomes" id="UP001175227">
    <property type="component" value="Unassembled WGS sequence"/>
</dbReference>
<evidence type="ECO:0000313" key="2">
    <source>
        <dbReference type="Proteomes" id="UP001175227"/>
    </source>
</evidence>
<accession>A0AA39PBQ4</accession>
<gene>
    <name evidence="1" type="ORF">IW261DRAFT_1067208</name>
</gene>
<dbReference type="AlphaFoldDB" id="A0AA39PBQ4"/>
<comment type="caution">
    <text evidence="1">The sequence shown here is derived from an EMBL/GenBank/DDBJ whole genome shotgun (WGS) entry which is preliminary data.</text>
</comment>
<sequence length="227" mass="24645">MVEPAFPHNPGIFSSSRPCLYPLQGASVVLRWTVGEDQCSKVYSREGWGTLAESCVIACAEREEDIAPEKEGCTDGLSVCSLPLTAAFNPCPFRMSAAFLNLLSLVLGAQSGRFRIHCSAAIFISSDRLPVLGGFVFFTEVKDSSSHILIPYCCSAQCPVFPSLQLHILSSSSITVNSVSPGLCFSHLRSDGSAEQEECLRKRQEEFVFPTEEGSRRLVHGGVDSEC</sequence>
<protein>
    <submittedName>
        <fullName evidence="1">Uncharacterized protein</fullName>
    </submittedName>
</protein>
<keyword evidence="2" id="KW-1185">Reference proteome</keyword>
<reference evidence="1" key="1">
    <citation type="submission" date="2023-06" db="EMBL/GenBank/DDBJ databases">
        <authorList>
            <consortium name="Lawrence Berkeley National Laboratory"/>
            <person name="Ahrendt S."/>
            <person name="Sahu N."/>
            <person name="Indic B."/>
            <person name="Wong-Bajracharya J."/>
            <person name="Merenyi Z."/>
            <person name="Ke H.-M."/>
            <person name="Monk M."/>
            <person name="Kocsube S."/>
            <person name="Drula E."/>
            <person name="Lipzen A."/>
            <person name="Balint B."/>
            <person name="Henrissat B."/>
            <person name="Andreopoulos B."/>
            <person name="Martin F.M."/>
            <person name="Harder C.B."/>
            <person name="Rigling D."/>
            <person name="Ford K.L."/>
            <person name="Foster G.D."/>
            <person name="Pangilinan J."/>
            <person name="Papanicolaou A."/>
            <person name="Barry K."/>
            <person name="LaButti K."/>
            <person name="Viragh M."/>
            <person name="Koriabine M."/>
            <person name="Yan M."/>
            <person name="Riley R."/>
            <person name="Champramary S."/>
            <person name="Plett K.L."/>
            <person name="Tsai I.J."/>
            <person name="Slot J."/>
            <person name="Sipos G."/>
            <person name="Plett J."/>
            <person name="Nagy L.G."/>
            <person name="Grigoriev I.V."/>
        </authorList>
    </citation>
    <scope>NUCLEOTIDE SEQUENCE</scope>
    <source>
        <strain evidence="1">ICMP 16352</strain>
    </source>
</reference>